<feature type="compositionally biased region" description="Basic residues" evidence="2">
    <location>
        <begin position="221"/>
        <end position="237"/>
    </location>
</feature>
<feature type="transmembrane region" description="Helical" evidence="3">
    <location>
        <begin position="266"/>
        <end position="289"/>
    </location>
</feature>
<keyword evidence="3" id="KW-1133">Transmembrane helix</keyword>
<dbReference type="PANTHER" id="PTHR28241:SF1">
    <property type="entry name" value="MITOCHONDRIAL IMPORT PROTEIN 1"/>
    <property type="match status" value="1"/>
</dbReference>
<dbReference type="GO" id="GO:0045040">
    <property type="term" value="P:protein insertion into mitochondrial outer membrane"/>
    <property type="evidence" value="ECO:0007669"/>
    <property type="project" value="TreeGrafter"/>
</dbReference>
<sequence length="338" mass="36843">MADQLNKDEEDLLQSALENSFQPTNLRRVSVVTPTTASASTSVPSEQPSDPSITAEGEESTEQEGGEEEEEEWKREYDAHLSEWRARSAEQREKAELERKKWEEIRAAQKAQGKETVKEWESVSVSLGPGSTRVASPSVADSRDLVAGETQGEDKVPEVISIPQSITSSPPETSAIVHDRNNGSGEKWEDVARPSSMTSSFPSLSYPSDPHSPVSSQQHRSLPHHTHPHHHTHHEHRHPTAERPLAPATATSAIFDSSLSTKTRTLAVLSTLAINLFLPFVNGVMLGFGEIFARNVALKWFGWKSGPSAVPKESSRGPGRTAASVGLNAAAQSGPWKK</sequence>
<feature type="region of interest" description="Disordered" evidence="2">
    <location>
        <begin position="1"/>
        <end position="77"/>
    </location>
</feature>
<dbReference type="PANTHER" id="PTHR28241">
    <property type="entry name" value="MITOCHONDRIAL IMPORT PROTEIN 1"/>
    <property type="match status" value="1"/>
</dbReference>
<gene>
    <name evidence="4" type="ORF">BXZ70DRAFT_1025061</name>
</gene>
<dbReference type="GO" id="GO:0070096">
    <property type="term" value="P:mitochondrial outer membrane translocase complex assembly"/>
    <property type="evidence" value="ECO:0007669"/>
    <property type="project" value="TreeGrafter"/>
</dbReference>
<evidence type="ECO:0000256" key="3">
    <source>
        <dbReference type="SAM" id="Phobius"/>
    </source>
</evidence>
<keyword evidence="1" id="KW-0175">Coiled coil</keyword>
<reference evidence="4" key="1">
    <citation type="journal article" date="2021" name="New Phytol.">
        <title>Evolutionary innovations through gain and loss of genes in the ectomycorrhizal Boletales.</title>
        <authorList>
            <person name="Wu G."/>
            <person name="Miyauchi S."/>
            <person name="Morin E."/>
            <person name="Kuo A."/>
            <person name="Drula E."/>
            <person name="Varga T."/>
            <person name="Kohler A."/>
            <person name="Feng B."/>
            <person name="Cao Y."/>
            <person name="Lipzen A."/>
            <person name="Daum C."/>
            <person name="Hundley H."/>
            <person name="Pangilinan J."/>
            <person name="Johnson J."/>
            <person name="Barry K."/>
            <person name="LaButti K."/>
            <person name="Ng V."/>
            <person name="Ahrendt S."/>
            <person name="Min B."/>
            <person name="Choi I.G."/>
            <person name="Park H."/>
            <person name="Plett J.M."/>
            <person name="Magnuson J."/>
            <person name="Spatafora J.W."/>
            <person name="Nagy L.G."/>
            <person name="Henrissat B."/>
            <person name="Grigoriev I.V."/>
            <person name="Yang Z.L."/>
            <person name="Xu J."/>
            <person name="Martin F.M."/>
        </authorList>
    </citation>
    <scope>NUCLEOTIDE SEQUENCE</scope>
    <source>
        <strain evidence="4">KKN 215</strain>
    </source>
</reference>
<feature type="compositionally biased region" description="Basic and acidic residues" evidence="2">
    <location>
        <begin position="177"/>
        <end position="192"/>
    </location>
</feature>
<comment type="caution">
    <text evidence="4">The sequence shown here is derived from an EMBL/GenBank/DDBJ whole genome shotgun (WGS) entry which is preliminary data.</text>
</comment>
<proteinExistence type="predicted"/>
<evidence type="ECO:0000313" key="4">
    <source>
        <dbReference type="EMBL" id="KAH8100000.1"/>
    </source>
</evidence>
<name>A0A8K0XPD2_9AGAR</name>
<feature type="compositionally biased region" description="Low complexity" evidence="2">
    <location>
        <begin position="29"/>
        <end position="45"/>
    </location>
</feature>
<evidence type="ECO:0000256" key="2">
    <source>
        <dbReference type="SAM" id="MobiDB-lite"/>
    </source>
</evidence>
<protein>
    <submittedName>
        <fullName evidence="4">Uncharacterized protein</fullName>
    </submittedName>
</protein>
<dbReference type="GO" id="GO:0005741">
    <property type="term" value="C:mitochondrial outer membrane"/>
    <property type="evidence" value="ECO:0007669"/>
    <property type="project" value="InterPro"/>
</dbReference>
<keyword evidence="5" id="KW-1185">Reference proteome</keyword>
<feature type="compositionally biased region" description="Acidic residues" evidence="2">
    <location>
        <begin position="56"/>
        <end position="71"/>
    </location>
</feature>
<dbReference type="InterPro" id="IPR013262">
    <property type="entry name" value="OMP_MIM1/TOM13_mt"/>
</dbReference>
<keyword evidence="3" id="KW-0472">Membrane</keyword>
<feature type="region of interest" description="Disordered" evidence="2">
    <location>
        <begin position="164"/>
        <end position="244"/>
    </location>
</feature>
<dbReference type="AlphaFoldDB" id="A0A8K0XPD2"/>
<dbReference type="Pfam" id="PF08219">
    <property type="entry name" value="TOM13"/>
    <property type="match status" value="1"/>
</dbReference>
<feature type="compositionally biased region" description="Low complexity" evidence="2">
    <location>
        <begin position="194"/>
        <end position="209"/>
    </location>
</feature>
<evidence type="ECO:0000313" key="5">
    <source>
        <dbReference type="Proteomes" id="UP000813824"/>
    </source>
</evidence>
<feature type="compositionally biased region" description="Low complexity" evidence="2">
    <location>
        <begin position="164"/>
        <end position="174"/>
    </location>
</feature>
<dbReference type="EMBL" id="JAEVFJ010000017">
    <property type="protein sequence ID" value="KAH8100000.1"/>
    <property type="molecule type" value="Genomic_DNA"/>
</dbReference>
<feature type="region of interest" description="Disordered" evidence="2">
    <location>
        <begin position="309"/>
        <end position="338"/>
    </location>
</feature>
<organism evidence="4 5">
    <name type="scientific">Cristinia sonorae</name>
    <dbReference type="NCBI Taxonomy" id="1940300"/>
    <lineage>
        <taxon>Eukaryota</taxon>
        <taxon>Fungi</taxon>
        <taxon>Dikarya</taxon>
        <taxon>Basidiomycota</taxon>
        <taxon>Agaricomycotina</taxon>
        <taxon>Agaricomycetes</taxon>
        <taxon>Agaricomycetidae</taxon>
        <taxon>Agaricales</taxon>
        <taxon>Pleurotineae</taxon>
        <taxon>Stephanosporaceae</taxon>
        <taxon>Cristinia</taxon>
    </lineage>
</organism>
<dbReference type="Proteomes" id="UP000813824">
    <property type="component" value="Unassembled WGS sequence"/>
</dbReference>
<keyword evidence="3" id="KW-0812">Transmembrane</keyword>
<feature type="coiled-coil region" evidence="1">
    <location>
        <begin position="85"/>
        <end position="112"/>
    </location>
</feature>
<evidence type="ECO:0000256" key="1">
    <source>
        <dbReference type="SAM" id="Coils"/>
    </source>
</evidence>
<accession>A0A8K0XPD2</accession>
<dbReference type="OrthoDB" id="5529571at2759"/>
<feature type="compositionally biased region" description="Polar residues" evidence="2">
    <location>
        <begin position="16"/>
        <end position="27"/>
    </location>
</feature>